<accession>A0A7S3JWX6</accession>
<feature type="region of interest" description="Disordered" evidence="1">
    <location>
        <begin position="565"/>
        <end position="594"/>
    </location>
</feature>
<feature type="compositionally biased region" description="Acidic residues" evidence="1">
    <location>
        <begin position="87"/>
        <end position="113"/>
    </location>
</feature>
<organism evidence="3">
    <name type="scientific">Aureoumbra lagunensis</name>
    <dbReference type="NCBI Taxonomy" id="44058"/>
    <lineage>
        <taxon>Eukaryota</taxon>
        <taxon>Sar</taxon>
        <taxon>Stramenopiles</taxon>
        <taxon>Ochrophyta</taxon>
        <taxon>Pelagophyceae</taxon>
        <taxon>Pelagomonadales</taxon>
        <taxon>Aureoumbra</taxon>
    </lineage>
</organism>
<protein>
    <recommendedName>
        <fullName evidence="2">UBA domain-containing protein</fullName>
    </recommendedName>
</protein>
<dbReference type="SUPFAM" id="SSF46934">
    <property type="entry name" value="UBA-like"/>
    <property type="match status" value="1"/>
</dbReference>
<proteinExistence type="predicted"/>
<dbReference type="InterPro" id="IPR009060">
    <property type="entry name" value="UBA-like_sf"/>
</dbReference>
<sequence>MNSNNEIVENESSSRVKRIRLNVRNLIQRSAIWPFDFGRTVARITVARVVPSSVMERVMSFLGRRSSQIEQQPQEQASHEEILPNAQEEEVEEEAEAEEEEEEAEEEEMEEDIPERIERLTTLCRRHTEGIEAANAAERAALFEIVRQGAAERAASLNREREQLAAAARHAVTGRAEPVRKASTAWDRLRDCVRGVTLEITDEASGGKWICRVVGVAKPEADASSGNNNVAARLPPGMPSSLARLVRTSGPRSRDSASGFPGAICVEPVLDPNRIPLRSECIGGPTFERLFPRHHAWPQAPFLRQNQASENTRQAKACRLLSLERLSSARIIHDHTELEAVERDIRDRRLIVHYILDEHDACPVKVEPSDIPITQYQIDYETARVSRRQNESDGPQLWNPTSQQNHYRKRVRVRHASSGARLRCRSRRATTLSLDPVELYTTPLPSGQGINVVHMHVNALNDDASVAVIDARSTTEYQSALCRGAAAAVQAAIEATKRKQGLFGRDASGRQLDYAIIADGTCIVAVLVPDVDDDSDDEVDDDTDEIDDEVDDEFLGLPQGLASSRLGISSNSGENATNVSSGQNNNTQESKTRPVETRFIEHAIPAVGSLVSLPDGALGQLRSPLPQGLLIQYPEDASIETPPNEKQTASRFRDQRCRNCGNKCPEALLGIVDVDVVSILAPRPRDQEQQNTLLTESVDPAQLAAVLDMGFDEQNARLALAATIKTGGTADQAVQWLLSRRDANGEDDLVANLIASQAVSSHLATSPIMEHRILDEPRRTAYPVCAIRAVSQQVLDEHRQRLRSREHASAEYASASLNKLEHMLTAPSQGQDKKDILRKARELKEFIDTAVDDGKLVIPPERAARIDRGLRVLAFS</sequence>
<gene>
    <name evidence="3" type="ORF">ALAG00032_LOCUS6481</name>
</gene>
<dbReference type="PROSITE" id="PS50030">
    <property type="entry name" value="UBA"/>
    <property type="match status" value="1"/>
</dbReference>
<dbReference type="InterPro" id="IPR015940">
    <property type="entry name" value="UBA"/>
</dbReference>
<dbReference type="CDD" id="cd14291">
    <property type="entry name" value="UBA1_NUB1_like"/>
    <property type="match status" value="1"/>
</dbReference>
<evidence type="ECO:0000256" key="1">
    <source>
        <dbReference type="SAM" id="MobiDB-lite"/>
    </source>
</evidence>
<name>A0A7S3JWX6_9STRA</name>
<dbReference type="Gene3D" id="1.10.8.10">
    <property type="entry name" value="DNA helicase RuvA subunit, C-terminal domain"/>
    <property type="match status" value="1"/>
</dbReference>
<feature type="domain" description="UBA" evidence="2">
    <location>
        <begin position="697"/>
        <end position="740"/>
    </location>
</feature>
<evidence type="ECO:0000313" key="3">
    <source>
        <dbReference type="EMBL" id="CAE0365737.1"/>
    </source>
</evidence>
<feature type="compositionally biased region" description="Polar residues" evidence="1">
    <location>
        <begin position="566"/>
        <end position="589"/>
    </location>
</feature>
<feature type="region of interest" description="Disordered" evidence="1">
    <location>
        <begin position="66"/>
        <end position="115"/>
    </location>
</feature>
<dbReference type="AlphaFoldDB" id="A0A7S3JWX6"/>
<feature type="compositionally biased region" description="Polar residues" evidence="1">
    <location>
        <begin position="66"/>
        <end position="76"/>
    </location>
</feature>
<reference evidence="3" key="1">
    <citation type="submission" date="2021-01" db="EMBL/GenBank/DDBJ databases">
        <authorList>
            <person name="Corre E."/>
            <person name="Pelletier E."/>
            <person name="Niang G."/>
            <person name="Scheremetjew M."/>
            <person name="Finn R."/>
            <person name="Kale V."/>
            <person name="Holt S."/>
            <person name="Cochrane G."/>
            <person name="Meng A."/>
            <person name="Brown T."/>
            <person name="Cohen L."/>
        </authorList>
    </citation>
    <scope>NUCLEOTIDE SEQUENCE</scope>
    <source>
        <strain evidence="3">CCMP1510</strain>
    </source>
</reference>
<evidence type="ECO:0000259" key="2">
    <source>
        <dbReference type="PROSITE" id="PS50030"/>
    </source>
</evidence>
<dbReference type="EMBL" id="HBIJ01009226">
    <property type="protein sequence ID" value="CAE0365737.1"/>
    <property type="molecule type" value="Transcribed_RNA"/>
</dbReference>
<dbReference type="Pfam" id="PF22562">
    <property type="entry name" value="UBA_7"/>
    <property type="match status" value="1"/>
</dbReference>